<feature type="compositionally biased region" description="Basic and acidic residues" evidence="3">
    <location>
        <begin position="683"/>
        <end position="692"/>
    </location>
</feature>
<dbReference type="InterPro" id="IPR000008">
    <property type="entry name" value="C2_dom"/>
</dbReference>
<feature type="domain" description="C2" evidence="4">
    <location>
        <begin position="407"/>
        <end position="524"/>
    </location>
</feature>
<dbReference type="AlphaFoldDB" id="A0AAD7GBA6"/>
<feature type="compositionally biased region" description="Basic residues" evidence="3">
    <location>
        <begin position="804"/>
        <end position="817"/>
    </location>
</feature>
<feature type="region of interest" description="Disordered" evidence="3">
    <location>
        <begin position="542"/>
        <end position="565"/>
    </location>
</feature>
<keyword evidence="2" id="KW-0456">Lyase</keyword>
<feature type="region of interest" description="Disordered" evidence="3">
    <location>
        <begin position="746"/>
        <end position="828"/>
    </location>
</feature>
<feature type="region of interest" description="Disordered" evidence="3">
    <location>
        <begin position="683"/>
        <end position="713"/>
    </location>
</feature>
<dbReference type="InterPro" id="IPR003817">
    <property type="entry name" value="PS_Dcarbxylase"/>
</dbReference>
<reference evidence="5" key="1">
    <citation type="submission" date="2023-03" db="EMBL/GenBank/DDBJ databases">
        <title>Massive genome expansion in bonnet fungi (Mycena s.s.) driven by repeated elements and novel gene families across ecological guilds.</title>
        <authorList>
            <consortium name="Lawrence Berkeley National Laboratory"/>
            <person name="Harder C.B."/>
            <person name="Miyauchi S."/>
            <person name="Viragh M."/>
            <person name="Kuo A."/>
            <person name="Thoen E."/>
            <person name="Andreopoulos B."/>
            <person name="Lu D."/>
            <person name="Skrede I."/>
            <person name="Drula E."/>
            <person name="Henrissat B."/>
            <person name="Morin E."/>
            <person name="Kohler A."/>
            <person name="Barry K."/>
            <person name="LaButti K."/>
            <person name="Morin E."/>
            <person name="Salamov A."/>
            <person name="Lipzen A."/>
            <person name="Mereny Z."/>
            <person name="Hegedus B."/>
            <person name="Baldrian P."/>
            <person name="Stursova M."/>
            <person name="Weitz H."/>
            <person name="Taylor A."/>
            <person name="Grigoriev I.V."/>
            <person name="Nagy L.G."/>
            <person name="Martin F."/>
            <person name="Kauserud H."/>
        </authorList>
    </citation>
    <scope>NUCLEOTIDE SEQUENCE</scope>
    <source>
        <strain evidence="5">CBHHK067</strain>
    </source>
</reference>
<evidence type="ECO:0000256" key="3">
    <source>
        <dbReference type="SAM" id="MobiDB-lite"/>
    </source>
</evidence>
<feature type="compositionally biased region" description="Basic and acidic residues" evidence="3">
    <location>
        <begin position="372"/>
        <end position="384"/>
    </location>
</feature>
<gene>
    <name evidence="5" type="ORF">B0H17DRAFT_1207812</name>
</gene>
<evidence type="ECO:0000256" key="2">
    <source>
        <dbReference type="ARBA" id="ARBA00023239"/>
    </source>
</evidence>
<dbReference type="Pfam" id="PF00168">
    <property type="entry name" value="C2"/>
    <property type="match status" value="2"/>
</dbReference>
<keyword evidence="6" id="KW-1185">Reference proteome</keyword>
<protein>
    <submittedName>
        <fullName evidence="5">Phosphatidylserine decarboxylase-domain-containing protein</fullName>
    </submittedName>
</protein>
<evidence type="ECO:0000256" key="1">
    <source>
        <dbReference type="ARBA" id="ARBA00022793"/>
    </source>
</evidence>
<dbReference type="CDD" id="cd00030">
    <property type="entry name" value="C2"/>
    <property type="match status" value="1"/>
</dbReference>
<evidence type="ECO:0000313" key="6">
    <source>
        <dbReference type="Proteomes" id="UP001221757"/>
    </source>
</evidence>
<dbReference type="InterPro" id="IPR035892">
    <property type="entry name" value="C2_domain_sf"/>
</dbReference>
<feature type="domain" description="C2" evidence="4">
    <location>
        <begin position="17"/>
        <end position="137"/>
    </location>
</feature>
<keyword evidence="1" id="KW-0210">Decarboxylase</keyword>
<dbReference type="GO" id="GO:0004609">
    <property type="term" value="F:phosphatidylserine decarboxylase activity"/>
    <property type="evidence" value="ECO:0007669"/>
    <property type="project" value="InterPro"/>
</dbReference>
<feature type="compositionally biased region" description="Acidic residues" evidence="3">
    <location>
        <begin position="230"/>
        <end position="258"/>
    </location>
</feature>
<feature type="compositionally biased region" description="Polar residues" evidence="3">
    <location>
        <begin position="818"/>
        <end position="828"/>
    </location>
</feature>
<comment type="caution">
    <text evidence="5">The sequence shown here is derived from an EMBL/GenBank/DDBJ whole genome shotgun (WGS) entry which is preliminary data.</text>
</comment>
<feature type="compositionally biased region" description="Polar residues" evidence="3">
    <location>
        <begin position="776"/>
        <end position="786"/>
    </location>
</feature>
<dbReference type="PROSITE" id="PS50004">
    <property type="entry name" value="C2"/>
    <property type="match status" value="2"/>
</dbReference>
<evidence type="ECO:0000313" key="5">
    <source>
        <dbReference type="EMBL" id="KAJ7675176.1"/>
    </source>
</evidence>
<dbReference type="Gene3D" id="2.60.40.150">
    <property type="entry name" value="C2 domain"/>
    <property type="match status" value="2"/>
</dbReference>
<accession>A0AAD7GBA6</accession>
<dbReference type="Pfam" id="PF02666">
    <property type="entry name" value="PS_Dcarbxylase"/>
    <property type="match status" value="1"/>
</dbReference>
<proteinExistence type="predicted"/>
<dbReference type="Proteomes" id="UP001221757">
    <property type="component" value="Unassembled WGS sequence"/>
</dbReference>
<evidence type="ECO:0000259" key="4">
    <source>
        <dbReference type="PROSITE" id="PS50004"/>
    </source>
</evidence>
<dbReference type="SUPFAM" id="SSF49562">
    <property type="entry name" value="C2 domain (Calcium/lipid-binding domain, CaLB)"/>
    <property type="match status" value="2"/>
</dbReference>
<name>A0AAD7GBA6_MYCRO</name>
<dbReference type="PANTHER" id="PTHR10067">
    <property type="entry name" value="PHOSPHATIDYLSERINE DECARBOXYLASE"/>
    <property type="match status" value="1"/>
</dbReference>
<sequence>MVKKHPKLRRALKLPGFSGSTTFTPRPGEQPIVFLRVQVLGCTDLLAKDRNGFSDPFVVASLLRTRVHTPVAKKTLNPLYAAKDATWDLPVYLSAAEALGVLELVVWDKDVLRKDYLGEAGIAVEDWFAGRAKAWEDAGNVPFHVPVVSSRPGTPAQGAIQLRLGFVAPPPPTAQNQAAVDFEAVYRSLVKNARKSLVSAPPTEGVGTVRSHLGGPAYEDDGGLSSASSDSEDDEDDDSNSNSDSDSEAGESESDLNEEASRTEGLPPSVSRLQALYSPPEISVVPGHGAGGKTPTGPSPLTTPTPSSSGTGPPGEKDRKGKPSFIALPLPSKFLRSRSRPTTPGEGGRSGGKEGKEKKRFRRSWSGRGQGKGKEKVKGAEQTKKGRRPKPQRAYSLGAEVGGSGTARDNDIVGIVMLEIAGRWTFHGSRISLTPGAVTRTSFDMDPFVVISFGKKVFRTRVIRHSLNPVWDEKLLFHVRRYEIGYEVRLTVLDWDKLSSNDYIGEAAFNVGELLADAPQPLPEDGVASSVAASASLPALGEATETDAAAKERGTRIPLYAETEGGDHPMKDFKLKLETGAAGGREPVLWESKHSPVLTFRAKYQPYSLLRQRFWRQYLKQYDTDDTATLSHIEITSMLDSLGSTLTSSTIDSFFTRFGKDPLRDDLTVEEAIRCLETEVLRPQSERQRVDEGGTSMSVSPAPGTVTPAGDARLGELDFAGPALELDFETGDPKGYVTEPAEMVLLTPGATPPAPTHPRHPTSESSSDADQEEGESSGSASTPVSTPSGGLAPAVPPPATAPGARKKTRFRRPRYRKTQSSTVTTASQIAAVSTNTSVSPAGSSTGSSEESFERVINVKNCPLCHRPRLNSKAEVDIITHIAVCASQDWNIVDRIVVGNFVTASQAQRKWYTRIIGKLSSGDYRLGANSANIIVQNRMTGQLEEEKMQVYVRLGIRLLYKGMKSPRRLLKSLSIKQGIKYDSPESARDIPAFIEFHQLKVADILEPLDSFKTFNQFFYRLPSARPIERPDDPYRLVSAADCRFMAFESVSEATRLWIKGREFTVARLIGDAYKHEAERYTGGALAIFRLAPQDYHRFHSPVDGTIGNMTYIAGEYYTVNPQAIRTALDVYGENARKIVPIDSPQFGRVIAVCVGAMMVGSIETTVKEGETVKRGQEFGYFAFGGSTIVLLFEKDAVVWDEDLLVNGRASLETLVRVGMGIGTGTRKGV</sequence>
<dbReference type="SMART" id="SM00239">
    <property type="entry name" value="C2"/>
    <property type="match status" value="2"/>
</dbReference>
<feature type="region of interest" description="Disordered" evidence="3">
    <location>
        <begin position="198"/>
        <end position="402"/>
    </location>
</feature>
<dbReference type="GO" id="GO:0008654">
    <property type="term" value="P:phospholipid biosynthetic process"/>
    <property type="evidence" value="ECO:0007669"/>
    <property type="project" value="InterPro"/>
</dbReference>
<dbReference type="EMBL" id="JARKIE010000151">
    <property type="protein sequence ID" value="KAJ7675176.1"/>
    <property type="molecule type" value="Genomic_DNA"/>
</dbReference>
<organism evidence="5 6">
    <name type="scientific">Mycena rosella</name>
    <name type="common">Pink bonnet</name>
    <name type="synonym">Agaricus rosellus</name>
    <dbReference type="NCBI Taxonomy" id="1033263"/>
    <lineage>
        <taxon>Eukaryota</taxon>
        <taxon>Fungi</taxon>
        <taxon>Dikarya</taxon>
        <taxon>Basidiomycota</taxon>
        <taxon>Agaricomycotina</taxon>
        <taxon>Agaricomycetes</taxon>
        <taxon>Agaricomycetidae</taxon>
        <taxon>Agaricales</taxon>
        <taxon>Marasmiineae</taxon>
        <taxon>Mycenaceae</taxon>
        <taxon>Mycena</taxon>
    </lineage>
</organism>
<dbReference type="PANTHER" id="PTHR10067:SF17">
    <property type="entry name" value="PHOSPHATIDYLSERINE DECARBOXYLASE PROENZYME 2"/>
    <property type="match status" value="1"/>
</dbReference>